<organism evidence="3">
    <name type="scientific">marine metagenome</name>
    <dbReference type="NCBI Taxonomy" id="408172"/>
    <lineage>
        <taxon>unclassified sequences</taxon>
        <taxon>metagenomes</taxon>
        <taxon>ecological metagenomes</taxon>
    </lineage>
</organism>
<feature type="domain" description="Sortilin N-terminal" evidence="2">
    <location>
        <begin position="131"/>
        <end position="256"/>
    </location>
</feature>
<evidence type="ECO:0000313" key="3">
    <source>
        <dbReference type="EMBL" id="SUZ70130.1"/>
    </source>
</evidence>
<name>A0A381PT92_9ZZZZ</name>
<evidence type="ECO:0000256" key="1">
    <source>
        <dbReference type="ARBA" id="ARBA00022737"/>
    </source>
</evidence>
<keyword evidence="1" id="KW-0677">Repeat</keyword>
<dbReference type="PANTHER" id="PTHR43739">
    <property type="entry name" value="XYLOGLUCANASE (EUROFUNG)"/>
    <property type="match status" value="1"/>
</dbReference>
<dbReference type="InterPro" id="IPR031778">
    <property type="entry name" value="Sortilin_N"/>
</dbReference>
<gene>
    <name evidence="3" type="ORF">METZ01_LOCUS22984</name>
</gene>
<dbReference type="SUPFAM" id="SSF110296">
    <property type="entry name" value="Oligoxyloglucan reducing end-specific cellobiohydrolase"/>
    <property type="match status" value="2"/>
</dbReference>
<dbReference type="EMBL" id="UINC01001082">
    <property type="protein sequence ID" value="SUZ70130.1"/>
    <property type="molecule type" value="Genomic_DNA"/>
</dbReference>
<sequence>MSRQCVTSLGNIIGCLVFLSSSLLTVQLLTAQSVEDFVNQLEWRNIGPANMGGRINDFAVVEADPNIVFAATASAGVWRTTNNGVTWEPVFDEQPVSSIGDIAVAPSDPSIVWVGSGESNNRQSSSWGNGVYKSTDGGDSWTNVGLEDTLHIGRIVIHPTNPEVVYVAATGHLWGPNDDRGLYKTTDGGQTWTNTLFIDRDTGMTDVAMDPVSPGTLYAASYQRRRTAFGFSGGGPGSGIYKTTNGGESWRRLTDGLPDGITGRVGLDIYRSDPRIVYAVVQNANGGMFRSDDRGESWTRMSDTNPRPMYYSQIRIDPLNDQRIWAAGARMFYSQDGGKTFVDDWVQTIHGDFHALWINPADSNHMLAGSDGGVHYSYDRGRTWDFVNTMALGQFYEIGYDMETPYNIYGGLQDNGSWGGPVRTLYRRGITNEDWFRVGGGDGFYTQVDPNDPTTIYVESQNGNVSRLNLETSERKSIRPEPEDESERYRFDWNSPILISPHNSQTIYYGGNRLFKSTDRGDTWTRTDDLTREQDRDEMPIMGVEVTDDTPSRHDGISTFGQIISISESPRREGVLYVGTDDGNVQVSQDGGTSWQEVAGLIPGLPEGTYVSRVQASYHADTRVYATMDGHRSDDYSVYVYVSEDSGDSWRSLASNIPDGHTMNVIREHPRNENLLVLGGEFGAYITINRGGEWHQIKGAVPTVPVDDIAIHSRDNDLILGTHGRSIWVLDDMTPLEKLSEGVLASDLHLFDVRDAVGYRINNHKGNTGHKMFIAPNPPEGALIHYFLNDEVDGEDAVEVTIRDGAGEVIRTFDGSGSVGLNRVNWDLRHEPPVPLTGQGGFGGPPPGPRALPGIYGVQVTVGGRQATTSVEVSDDPRINISDADRRSQQDAMLRLGNLIARLTEAHQTAESLQTQLGSLAESLEDAEVPASVASLVESARERVDDLERELARGGGFGGARPRPLYARMTRIYGNLNSYTEGPSALQLERIELYGQELNRLVEELDQLIANEIANLNIAVEQNGIRRITIRS</sequence>
<dbReference type="PANTHER" id="PTHR43739:SF5">
    <property type="entry name" value="EXO-ALPHA-SIALIDASE"/>
    <property type="match status" value="1"/>
</dbReference>
<dbReference type="Pfam" id="PF15902">
    <property type="entry name" value="Sortilin-Vps10"/>
    <property type="match status" value="1"/>
</dbReference>
<dbReference type="Gene3D" id="2.130.10.10">
    <property type="entry name" value="YVTN repeat-like/Quinoprotein amine dehydrogenase"/>
    <property type="match status" value="4"/>
</dbReference>
<reference evidence="3" key="1">
    <citation type="submission" date="2018-05" db="EMBL/GenBank/DDBJ databases">
        <authorList>
            <person name="Lanie J.A."/>
            <person name="Ng W.-L."/>
            <person name="Kazmierczak K.M."/>
            <person name="Andrzejewski T.M."/>
            <person name="Davidsen T.M."/>
            <person name="Wayne K.J."/>
            <person name="Tettelin H."/>
            <person name="Glass J.I."/>
            <person name="Rusch D."/>
            <person name="Podicherti R."/>
            <person name="Tsui H.-C.T."/>
            <person name="Winkler M.E."/>
        </authorList>
    </citation>
    <scope>NUCLEOTIDE SEQUENCE</scope>
</reference>
<dbReference type="CDD" id="cd15482">
    <property type="entry name" value="Sialidase_non-viral"/>
    <property type="match status" value="3"/>
</dbReference>
<dbReference type="GO" id="GO:0010411">
    <property type="term" value="P:xyloglucan metabolic process"/>
    <property type="evidence" value="ECO:0007669"/>
    <property type="project" value="TreeGrafter"/>
</dbReference>
<evidence type="ECO:0000259" key="2">
    <source>
        <dbReference type="Pfam" id="PF15902"/>
    </source>
</evidence>
<dbReference type="InterPro" id="IPR052025">
    <property type="entry name" value="Xyloglucanase_GH74"/>
</dbReference>
<accession>A0A381PT92</accession>
<proteinExistence type="predicted"/>
<protein>
    <recommendedName>
        <fullName evidence="2">Sortilin N-terminal domain-containing protein</fullName>
    </recommendedName>
</protein>
<dbReference type="InterPro" id="IPR015943">
    <property type="entry name" value="WD40/YVTN_repeat-like_dom_sf"/>
</dbReference>
<dbReference type="AlphaFoldDB" id="A0A381PT92"/>